<evidence type="ECO:0000313" key="1">
    <source>
        <dbReference type="EMBL" id="MFF5291986.1"/>
    </source>
</evidence>
<proteinExistence type="predicted"/>
<dbReference type="EMBL" id="JBIAZU010000004">
    <property type="protein sequence ID" value="MFF5291986.1"/>
    <property type="molecule type" value="Genomic_DNA"/>
</dbReference>
<reference evidence="1 2" key="1">
    <citation type="submission" date="2024-10" db="EMBL/GenBank/DDBJ databases">
        <title>The Natural Products Discovery Center: Release of the First 8490 Sequenced Strains for Exploring Actinobacteria Biosynthetic Diversity.</title>
        <authorList>
            <person name="Kalkreuter E."/>
            <person name="Kautsar S.A."/>
            <person name="Yang D."/>
            <person name="Bader C.D."/>
            <person name="Teijaro C.N."/>
            <person name="Fluegel L."/>
            <person name="Davis C.M."/>
            <person name="Simpson J.R."/>
            <person name="Lauterbach L."/>
            <person name="Steele A.D."/>
            <person name="Gui C."/>
            <person name="Meng S."/>
            <person name="Li G."/>
            <person name="Viehrig K."/>
            <person name="Ye F."/>
            <person name="Su P."/>
            <person name="Kiefer A.F."/>
            <person name="Nichols A."/>
            <person name="Cepeda A.J."/>
            <person name="Yan W."/>
            <person name="Fan B."/>
            <person name="Jiang Y."/>
            <person name="Adhikari A."/>
            <person name="Zheng C.-J."/>
            <person name="Schuster L."/>
            <person name="Cowan T.M."/>
            <person name="Smanski M.J."/>
            <person name="Chevrette M.G."/>
            <person name="De Carvalho L.P.S."/>
            <person name="Shen B."/>
        </authorList>
    </citation>
    <scope>NUCLEOTIDE SEQUENCE [LARGE SCALE GENOMIC DNA]</scope>
    <source>
        <strain evidence="1 2">NPDC000087</strain>
    </source>
</reference>
<sequence length="48" mass="5180">MALLESKATADAVEGYRRFVLTLANKVAATHRETARAGAPPGPWRSIK</sequence>
<comment type="caution">
    <text evidence="1">The sequence shown here is derived from an EMBL/GenBank/DDBJ whole genome shotgun (WGS) entry which is preliminary data.</text>
</comment>
<dbReference type="Proteomes" id="UP001602245">
    <property type="component" value="Unassembled WGS sequence"/>
</dbReference>
<dbReference type="RefSeq" id="WP_020509865.1">
    <property type="nucleotide sequence ID" value="NZ_JBIAZU010000004.1"/>
</dbReference>
<gene>
    <name evidence="1" type="ORF">ACFY35_21300</name>
</gene>
<protein>
    <submittedName>
        <fullName evidence="1">Uncharacterized protein</fullName>
    </submittedName>
</protein>
<name>A0ABW6WFA1_9ACTN</name>
<organism evidence="1 2">
    <name type="scientific">Paractinoplanes globisporus</name>
    <dbReference type="NCBI Taxonomy" id="113565"/>
    <lineage>
        <taxon>Bacteria</taxon>
        <taxon>Bacillati</taxon>
        <taxon>Actinomycetota</taxon>
        <taxon>Actinomycetes</taxon>
        <taxon>Micromonosporales</taxon>
        <taxon>Micromonosporaceae</taxon>
        <taxon>Paractinoplanes</taxon>
    </lineage>
</organism>
<keyword evidence="2" id="KW-1185">Reference proteome</keyword>
<evidence type="ECO:0000313" key="2">
    <source>
        <dbReference type="Proteomes" id="UP001602245"/>
    </source>
</evidence>
<accession>A0ABW6WFA1</accession>